<dbReference type="InterPro" id="IPR020846">
    <property type="entry name" value="MFS_dom"/>
</dbReference>
<dbReference type="InterPro" id="IPR050930">
    <property type="entry name" value="MFS_Vesicular_Transporter"/>
</dbReference>
<comment type="similarity">
    <text evidence="2">Belongs to the major facilitator superfamily. Vesicular transporter family.</text>
</comment>
<dbReference type="GO" id="GO:0016020">
    <property type="term" value="C:membrane"/>
    <property type="evidence" value="ECO:0007669"/>
    <property type="project" value="UniProtKB-SubCell"/>
</dbReference>
<comment type="subcellular location">
    <subcellularLocation>
        <location evidence="1">Membrane</location>
        <topology evidence="1">Multi-pass membrane protein</topology>
    </subcellularLocation>
</comment>
<feature type="transmembrane region" description="Helical" evidence="8">
    <location>
        <begin position="380"/>
        <end position="402"/>
    </location>
</feature>
<feature type="region of interest" description="Disordered" evidence="7">
    <location>
        <begin position="225"/>
        <end position="269"/>
    </location>
</feature>
<dbReference type="InterPro" id="IPR036259">
    <property type="entry name" value="MFS_trans_sf"/>
</dbReference>
<dbReference type="STRING" id="576137.A0A1L7XEH4"/>
<accession>A0A1L7XEH4</accession>
<protein>
    <submittedName>
        <fullName evidence="10">Related to vesicular amine transporter</fullName>
    </submittedName>
</protein>
<organism evidence="10 11">
    <name type="scientific">Phialocephala subalpina</name>
    <dbReference type="NCBI Taxonomy" id="576137"/>
    <lineage>
        <taxon>Eukaryota</taxon>
        <taxon>Fungi</taxon>
        <taxon>Dikarya</taxon>
        <taxon>Ascomycota</taxon>
        <taxon>Pezizomycotina</taxon>
        <taxon>Leotiomycetes</taxon>
        <taxon>Helotiales</taxon>
        <taxon>Mollisiaceae</taxon>
        <taxon>Phialocephala</taxon>
        <taxon>Phialocephala fortinii species complex</taxon>
    </lineage>
</organism>
<dbReference type="CDD" id="cd17325">
    <property type="entry name" value="MFS_MdtG_SLC18_like"/>
    <property type="match status" value="1"/>
</dbReference>
<dbReference type="Gene3D" id="1.20.1250.20">
    <property type="entry name" value="MFS general substrate transporter like domains"/>
    <property type="match status" value="1"/>
</dbReference>
<dbReference type="GO" id="GO:0022857">
    <property type="term" value="F:transmembrane transporter activity"/>
    <property type="evidence" value="ECO:0007669"/>
    <property type="project" value="InterPro"/>
</dbReference>
<feature type="transmembrane region" description="Helical" evidence="8">
    <location>
        <begin position="108"/>
        <end position="129"/>
    </location>
</feature>
<feature type="transmembrane region" description="Helical" evidence="8">
    <location>
        <begin position="348"/>
        <end position="368"/>
    </location>
</feature>
<gene>
    <name evidence="10" type="ORF">PAC_13347</name>
</gene>
<dbReference type="InterPro" id="IPR001958">
    <property type="entry name" value="Tet-R_TetA/multi-R_MdtG-like"/>
</dbReference>
<evidence type="ECO:0000256" key="2">
    <source>
        <dbReference type="ARBA" id="ARBA00006829"/>
    </source>
</evidence>
<evidence type="ECO:0000256" key="4">
    <source>
        <dbReference type="ARBA" id="ARBA00022692"/>
    </source>
</evidence>
<feature type="transmembrane region" description="Helical" evidence="8">
    <location>
        <begin position="192"/>
        <end position="212"/>
    </location>
</feature>
<evidence type="ECO:0000313" key="10">
    <source>
        <dbReference type="EMBL" id="CZR63450.1"/>
    </source>
</evidence>
<feature type="transmembrane region" description="Helical" evidence="8">
    <location>
        <begin position="135"/>
        <end position="152"/>
    </location>
</feature>
<name>A0A1L7XEH4_9HELO</name>
<dbReference type="InterPro" id="IPR011701">
    <property type="entry name" value="MFS"/>
</dbReference>
<evidence type="ECO:0000256" key="1">
    <source>
        <dbReference type="ARBA" id="ARBA00004141"/>
    </source>
</evidence>
<dbReference type="Pfam" id="PF07690">
    <property type="entry name" value="MFS_1"/>
    <property type="match status" value="1"/>
</dbReference>
<feature type="transmembrane region" description="Helical" evidence="8">
    <location>
        <begin position="459"/>
        <end position="480"/>
    </location>
</feature>
<feature type="transmembrane region" description="Helical" evidence="8">
    <location>
        <begin position="423"/>
        <end position="447"/>
    </location>
</feature>
<dbReference type="PANTHER" id="PTHR23506:SF23">
    <property type="entry name" value="GH10249P"/>
    <property type="match status" value="1"/>
</dbReference>
<dbReference type="PANTHER" id="PTHR23506">
    <property type="entry name" value="GH10249P"/>
    <property type="match status" value="1"/>
</dbReference>
<proteinExistence type="inferred from homology"/>
<feature type="transmembrane region" description="Helical" evidence="8">
    <location>
        <begin position="33"/>
        <end position="56"/>
    </location>
</feature>
<evidence type="ECO:0000256" key="3">
    <source>
        <dbReference type="ARBA" id="ARBA00022448"/>
    </source>
</evidence>
<feature type="transmembrane region" description="Helical" evidence="8">
    <location>
        <begin position="164"/>
        <end position="186"/>
    </location>
</feature>
<feature type="transmembrane region" description="Helical" evidence="8">
    <location>
        <begin position="76"/>
        <end position="96"/>
    </location>
</feature>
<sequence>MFSKNDIYTFIYGTRIGNADAPAILTFRSSNSFIVATIAIAVFTDIFLYSLVVPVLPFALTIRAGVKEEDLQRWTSIFLAVYGAALAVGSPIFGWFADRSSSRRVPLLLGLLALGGATAMLCAGSSLGVLVAGRFLQGLSASVVWTVGLALLSDTMDKEKIGQAMGYVAAATSIGSLAGPLLGGVVYARAGYYAVFSMGFAIIGLDIILRLMMVEKSVAQQWLSPPEDTSISTVEPKEEPSQNQDPDAIQPAPQADSTPDPEKVKAKPLPGWTRRLPPFITLLRIPRILVALFGCFVQSTSLASFDSSLPLYVKNIFGWNSTGAGLIFICLVIPALASPLVGVVSDRFGSRAITTLGLLGSVPFWVLLRLVTHNTIEQKVLLCALLALLGLCMTFVMAPLMADIDHAVALEEKKRPGSLGKRGAAAQGFGLFNLAFAIGTLVGPLWAGFVVQDAGWGTMTWTLGLLSGVGAFMTFFWTGGRIMLSGKERRSVGEGGIV</sequence>
<keyword evidence="3" id="KW-0813">Transport</keyword>
<keyword evidence="6 8" id="KW-0472">Membrane</keyword>
<keyword evidence="5 8" id="KW-1133">Transmembrane helix</keyword>
<dbReference type="SUPFAM" id="SSF103473">
    <property type="entry name" value="MFS general substrate transporter"/>
    <property type="match status" value="1"/>
</dbReference>
<keyword evidence="4 8" id="KW-0812">Transmembrane</keyword>
<dbReference type="PRINTS" id="PR01035">
    <property type="entry name" value="TCRTETA"/>
</dbReference>
<evidence type="ECO:0000256" key="7">
    <source>
        <dbReference type="SAM" id="MobiDB-lite"/>
    </source>
</evidence>
<reference evidence="10 11" key="1">
    <citation type="submission" date="2016-03" db="EMBL/GenBank/DDBJ databases">
        <authorList>
            <person name="Ploux O."/>
        </authorList>
    </citation>
    <scope>NUCLEOTIDE SEQUENCE [LARGE SCALE GENOMIC DNA]</scope>
    <source>
        <strain evidence="10 11">UAMH 11012</strain>
    </source>
</reference>
<dbReference type="AlphaFoldDB" id="A0A1L7XEH4"/>
<keyword evidence="11" id="KW-1185">Reference proteome</keyword>
<dbReference type="Proteomes" id="UP000184330">
    <property type="component" value="Unassembled WGS sequence"/>
</dbReference>
<dbReference type="EMBL" id="FJOG01000023">
    <property type="protein sequence ID" value="CZR63450.1"/>
    <property type="molecule type" value="Genomic_DNA"/>
</dbReference>
<evidence type="ECO:0000256" key="6">
    <source>
        <dbReference type="ARBA" id="ARBA00023136"/>
    </source>
</evidence>
<evidence type="ECO:0000259" key="9">
    <source>
        <dbReference type="PROSITE" id="PS50850"/>
    </source>
</evidence>
<feature type="domain" description="Major facilitator superfamily (MFS) profile" evidence="9">
    <location>
        <begin position="38"/>
        <end position="482"/>
    </location>
</feature>
<dbReference type="OrthoDB" id="5086884at2759"/>
<evidence type="ECO:0000256" key="8">
    <source>
        <dbReference type="SAM" id="Phobius"/>
    </source>
</evidence>
<evidence type="ECO:0000313" key="11">
    <source>
        <dbReference type="Proteomes" id="UP000184330"/>
    </source>
</evidence>
<evidence type="ECO:0000256" key="5">
    <source>
        <dbReference type="ARBA" id="ARBA00022989"/>
    </source>
</evidence>
<dbReference type="PROSITE" id="PS50850">
    <property type="entry name" value="MFS"/>
    <property type="match status" value="1"/>
</dbReference>
<feature type="transmembrane region" description="Helical" evidence="8">
    <location>
        <begin position="317"/>
        <end position="336"/>
    </location>
</feature>